<dbReference type="STRING" id="517418.Ctha_1166"/>
<dbReference type="InterPro" id="IPR036388">
    <property type="entry name" value="WH-like_DNA-bd_sf"/>
</dbReference>
<reference evidence="5 6" key="1">
    <citation type="submission" date="2008-06" db="EMBL/GenBank/DDBJ databases">
        <title>Complete sequence of Chloroherpeton thalassium ATCC 35110.</title>
        <authorList>
            <consortium name="US DOE Joint Genome Institute"/>
            <person name="Lucas S."/>
            <person name="Copeland A."/>
            <person name="Lapidus A."/>
            <person name="Glavina del Rio T."/>
            <person name="Dalin E."/>
            <person name="Tice H."/>
            <person name="Bruce D."/>
            <person name="Goodwin L."/>
            <person name="Pitluck S."/>
            <person name="Schmutz J."/>
            <person name="Larimer F."/>
            <person name="Land M."/>
            <person name="Hauser L."/>
            <person name="Kyrpides N."/>
            <person name="Mikhailova N."/>
            <person name="Liu Z."/>
            <person name="Li T."/>
            <person name="Zhao F."/>
            <person name="Overmann J."/>
            <person name="Bryant D.A."/>
            <person name="Richardson P."/>
        </authorList>
    </citation>
    <scope>NUCLEOTIDE SEQUENCE [LARGE SCALE GENOMIC DNA]</scope>
    <source>
        <strain evidence="6">ATCC 35110 / GB-78</strain>
    </source>
</reference>
<dbReference type="PROSITE" id="PS50995">
    <property type="entry name" value="HTH_MARR_2"/>
    <property type="match status" value="1"/>
</dbReference>
<dbReference type="KEGG" id="cts:Ctha_1166"/>
<dbReference type="SUPFAM" id="SSF46785">
    <property type="entry name" value="Winged helix' DNA-binding domain"/>
    <property type="match status" value="1"/>
</dbReference>
<name>B3QYK2_CHLT3</name>
<dbReference type="eggNOG" id="COG1846">
    <property type="taxonomic scope" value="Bacteria"/>
</dbReference>
<gene>
    <name evidence="5" type="ordered locus">Ctha_1166</name>
</gene>
<dbReference type="HOGENOM" id="CLU_083287_18_6_10"/>
<dbReference type="PANTHER" id="PTHR42756">
    <property type="entry name" value="TRANSCRIPTIONAL REGULATOR, MARR"/>
    <property type="match status" value="1"/>
</dbReference>
<keyword evidence="1" id="KW-0805">Transcription regulation</keyword>
<sequence>MNHFDPTQVGEAIGHYIGNAHIMLRKVMIFYLKEHNLNFTPEQLIILKRLRFENGLTQNEIAHHLLRDSASITRIIDGLEKRNLVVRKKIATDRRANQVFITEAGEDVLNRIFPLAMKLNAQFMEGLDESEIEVFKKVIGKILENASSVSEKVCHTEQS</sequence>
<keyword evidence="3" id="KW-0804">Transcription</keyword>
<evidence type="ECO:0000256" key="2">
    <source>
        <dbReference type="ARBA" id="ARBA00023125"/>
    </source>
</evidence>
<keyword evidence="2" id="KW-0238">DNA-binding</keyword>
<evidence type="ECO:0000256" key="3">
    <source>
        <dbReference type="ARBA" id="ARBA00023163"/>
    </source>
</evidence>
<dbReference type="GO" id="GO:0003700">
    <property type="term" value="F:DNA-binding transcription factor activity"/>
    <property type="evidence" value="ECO:0007669"/>
    <property type="project" value="InterPro"/>
</dbReference>
<organism evidence="5 6">
    <name type="scientific">Chloroherpeton thalassium (strain ATCC 35110 / GB-78)</name>
    <dbReference type="NCBI Taxonomy" id="517418"/>
    <lineage>
        <taxon>Bacteria</taxon>
        <taxon>Pseudomonadati</taxon>
        <taxon>Chlorobiota</taxon>
        <taxon>Chlorobiia</taxon>
        <taxon>Chlorobiales</taxon>
        <taxon>Chloroherpetonaceae</taxon>
        <taxon>Chloroherpeton</taxon>
    </lineage>
</organism>
<dbReference type="InterPro" id="IPR000835">
    <property type="entry name" value="HTH_MarR-typ"/>
</dbReference>
<protein>
    <submittedName>
        <fullName evidence="5">Transcriptional regulator, MarR family</fullName>
    </submittedName>
</protein>
<dbReference type="PANTHER" id="PTHR42756:SF1">
    <property type="entry name" value="TRANSCRIPTIONAL REPRESSOR OF EMRAB OPERON"/>
    <property type="match status" value="1"/>
</dbReference>
<dbReference type="Pfam" id="PF01047">
    <property type="entry name" value="MarR"/>
    <property type="match status" value="1"/>
</dbReference>
<keyword evidence="6" id="KW-1185">Reference proteome</keyword>
<evidence type="ECO:0000259" key="4">
    <source>
        <dbReference type="PROSITE" id="PS50995"/>
    </source>
</evidence>
<feature type="domain" description="HTH marR-type" evidence="4">
    <location>
        <begin position="1"/>
        <end position="144"/>
    </location>
</feature>
<dbReference type="Gene3D" id="1.10.10.10">
    <property type="entry name" value="Winged helix-like DNA-binding domain superfamily/Winged helix DNA-binding domain"/>
    <property type="match status" value="1"/>
</dbReference>
<dbReference type="InterPro" id="IPR036390">
    <property type="entry name" value="WH_DNA-bd_sf"/>
</dbReference>
<dbReference type="GO" id="GO:0003677">
    <property type="term" value="F:DNA binding"/>
    <property type="evidence" value="ECO:0007669"/>
    <property type="project" value="UniProtKB-KW"/>
</dbReference>
<dbReference type="SMART" id="SM00347">
    <property type="entry name" value="HTH_MARR"/>
    <property type="match status" value="1"/>
</dbReference>
<proteinExistence type="predicted"/>
<evidence type="ECO:0000256" key="1">
    <source>
        <dbReference type="ARBA" id="ARBA00023015"/>
    </source>
</evidence>
<dbReference type="RefSeq" id="WP_012499714.1">
    <property type="nucleotide sequence ID" value="NC_011026.1"/>
</dbReference>
<dbReference type="OrthoDB" id="5327581at2"/>
<evidence type="ECO:0000313" key="5">
    <source>
        <dbReference type="EMBL" id="ACF13630.1"/>
    </source>
</evidence>
<dbReference type="Proteomes" id="UP000001208">
    <property type="component" value="Chromosome"/>
</dbReference>
<accession>B3QYK2</accession>
<dbReference type="AlphaFoldDB" id="B3QYK2"/>
<dbReference type="EMBL" id="CP001100">
    <property type="protein sequence ID" value="ACF13630.1"/>
    <property type="molecule type" value="Genomic_DNA"/>
</dbReference>
<dbReference type="PRINTS" id="PR00598">
    <property type="entry name" value="HTHMARR"/>
</dbReference>
<evidence type="ECO:0000313" key="6">
    <source>
        <dbReference type="Proteomes" id="UP000001208"/>
    </source>
</evidence>